<dbReference type="GO" id="GO:0000381">
    <property type="term" value="P:regulation of alternative mRNA splicing, via spliceosome"/>
    <property type="evidence" value="ECO:0007669"/>
    <property type="project" value="TreeGrafter"/>
</dbReference>
<dbReference type="GO" id="GO:0045292">
    <property type="term" value="P:mRNA cis splicing, via spliceosome"/>
    <property type="evidence" value="ECO:0007669"/>
    <property type="project" value="InterPro"/>
</dbReference>
<organism evidence="4 5">
    <name type="scientific">Fraxinus pennsylvanica</name>
    <dbReference type="NCBI Taxonomy" id="56036"/>
    <lineage>
        <taxon>Eukaryota</taxon>
        <taxon>Viridiplantae</taxon>
        <taxon>Streptophyta</taxon>
        <taxon>Embryophyta</taxon>
        <taxon>Tracheophyta</taxon>
        <taxon>Spermatophyta</taxon>
        <taxon>Magnoliopsida</taxon>
        <taxon>eudicotyledons</taxon>
        <taxon>Gunneridae</taxon>
        <taxon>Pentapetalae</taxon>
        <taxon>asterids</taxon>
        <taxon>lamiids</taxon>
        <taxon>Lamiales</taxon>
        <taxon>Oleaceae</taxon>
        <taxon>Oleeae</taxon>
        <taxon>Fraxinus</taxon>
    </lineage>
</organism>
<dbReference type="Pfam" id="PF12230">
    <property type="entry name" value="PRP21_like_P"/>
    <property type="match status" value="1"/>
</dbReference>
<proteinExistence type="predicted"/>
<keyword evidence="5" id="KW-1185">Reference proteome</keyword>
<reference evidence="4" key="1">
    <citation type="submission" date="2023-05" db="EMBL/GenBank/DDBJ databases">
        <authorList>
            <person name="Huff M."/>
        </authorList>
    </citation>
    <scope>NUCLEOTIDE SEQUENCE</scope>
</reference>
<keyword evidence="1" id="KW-0507">mRNA processing</keyword>
<sequence length="132" mass="14410">MPPPSPTIDKSRPAIMSSFSTYRAQSNSGGGDSDDLGGVDGVPVTDQLCGDNVVDGLIGCGGGGQREQASQKAEDEIEQERLQMIDWHDFVVVEIIDFADDEDEDLPPPMTLEGVIRRSKMLRRSLLPERLH</sequence>
<accession>A0AAD1ZST4</accession>
<evidence type="ECO:0000259" key="3">
    <source>
        <dbReference type="Pfam" id="PF12230"/>
    </source>
</evidence>
<protein>
    <recommendedName>
        <fullName evidence="3">Splicing factor 3A subunit 1 conserved domain-containing protein</fullName>
    </recommendedName>
</protein>
<dbReference type="Proteomes" id="UP000834106">
    <property type="component" value="Chromosome 13"/>
</dbReference>
<dbReference type="GO" id="GO:0003723">
    <property type="term" value="F:RNA binding"/>
    <property type="evidence" value="ECO:0007669"/>
    <property type="project" value="InterPro"/>
</dbReference>
<gene>
    <name evidence="4" type="ORF">FPE_LOCUS22485</name>
</gene>
<dbReference type="InterPro" id="IPR045146">
    <property type="entry name" value="SF3A1"/>
</dbReference>
<dbReference type="EMBL" id="OU503048">
    <property type="protein sequence ID" value="CAI9775055.1"/>
    <property type="molecule type" value="Genomic_DNA"/>
</dbReference>
<dbReference type="GO" id="GO:0005686">
    <property type="term" value="C:U2 snRNP"/>
    <property type="evidence" value="ECO:0007669"/>
    <property type="project" value="TreeGrafter"/>
</dbReference>
<dbReference type="PANTHER" id="PTHR15316">
    <property type="entry name" value="SPLICEOSOME ASSOCIATED PROTEIN 114/SWAP SPLICING FACTOR-RELATED"/>
    <property type="match status" value="1"/>
</dbReference>
<dbReference type="InterPro" id="IPR022030">
    <property type="entry name" value="SF3A1_dom"/>
</dbReference>
<feature type="region of interest" description="Disordered" evidence="2">
    <location>
        <begin position="1"/>
        <end position="40"/>
    </location>
</feature>
<evidence type="ECO:0000256" key="1">
    <source>
        <dbReference type="ARBA" id="ARBA00022664"/>
    </source>
</evidence>
<evidence type="ECO:0000256" key="2">
    <source>
        <dbReference type="SAM" id="MobiDB-lite"/>
    </source>
</evidence>
<feature type="compositionally biased region" description="Polar residues" evidence="2">
    <location>
        <begin position="17"/>
        <end position="27"/>
    </location>
</feature>
<dbReference type="AlphaFoldDB" id="A0AAD1ZST4"/>
<name>A0AAD1ZST4_9LAMI</name>
<dbReference type="PANTHER" id="PTHR15316:SF1">
    <property type="entry name" value="SPLICING FACTOR 3A SUBUNIT 1"/>
    <property type="match status" value="1"/>
</dbReference>
<feature type="domain" description="Splicing factor 3A subunit 1 conserved" evidence="3">
    <location>
        <begin position="65"/>
        <end position="119"/>
    </location>
</feature>
<dbReference type="GO" id="GO:0071004">
    <property type="term" value="C:U2-type prespliceosome"/>
    <property type="evidence" value="ECO:0007669"/>
    <property type="project" value="TreeGrafter"/>
</dbReference>
<dbReference type="GO" id="GO:0071013">
    <property type="term" value="C:catalytic step 2 spliceosome"/>
    <property type="evidence" value="ECO:0007669"/>
    <property type="project" value="TreeGrafter"/>
</dbReference>
<evidence type="ECO:0000313" key="4">
    <source>
        <dbReference type="EMBL" id="CAI9775055.1"/>
    </source>
</evidence>
<evidence type="ECO:0000313" key="5">
    <source>
        <dbReference type="Proteomes" id="UP000834106"/>
    </source>
</evidence>